<comment type="caution">
    <text evidence="12">The sequence shown here is derived from an EMBL/GenBank/DDBJ whole genome shotgun (WGS) entry which is preliminary data.</text>
</comment>
<dbReference type="InterPro" id="IPR043094">
    <property type="entry name" value="Nab2/ZC3H14_N_sf"/>
</dbReference>
<keyword evidence="6 9" id="KW-0863">Zinc-finger</keyword>
<dbReference type="Gene3D" id="4.10.1000.40">
    <property type="match status" value="2"/>
</dbReference>
<dbReference type="Gene3D" id="4.10.1000.30">
    <property type="match status" value="1"/>
</dbReference>
<evidence type="ECO:0000256" key="9">
    <source>
        <dbReference type="PROSITE-ProRule" id="PRU00723"/>
    </source>
</evidence>
<keyword evidence="7 9" id="KW-0862">Zinc</keyword>
<dbReference type="PANTHER" id="PTHR14738">
    <property type="entry name" value="ZINC FINGER CCCH DOMAIN-CONTAINING PROTEIN 14"/>
    <property type="match status" value="1"/>
</dbReference>
<feature type="domain" description="C3H1-type" evidence="11">
    <location>
        <begin position="374"/>
        <end position="394"/>
    </location>
</feature>
<feature type="domain" description="C3H1-type" evidence="11">
    <location>
        <begin position="431"/>
        <end position="455"/>
    </location>
</feature>
<keyword evidence="5" id="KW-0677">Repeat</keyword>
<dbReference type="OrthoDB" id="438553at2759"/>
<name>A0A2H9TJP7_9FUNG</name>
<feature type="region of interest" description="Disordered" evidence="10">
    <location>
        <begin position="188"/>
        <end position="254"/>
    </location>
</feature>
<gene>
    <name evidence="12" type="ORF">PSACC_02291</name>
</gene>
<dbReference type="GO" id="GO:0008143">
    <property type="term" value="F:poly(A) binding"/>
    <property type="evidence" value="ECO:0007669"/>
    <property type="project" value="InterPro"/>
</dbReference>
<dbReference type="FunFam" id="4.10.1000.40:FF:000006">
    <property type="entry name" value="Zinc finger CCCH domain-containing protein 14"/>
    <property type="match status" value="1"/>
</dbReference>
<protein>
    <recommendedName>
        <fullName evidence="3">Zinc finger CCCH domain-containing protein 14</fullName>
    </recommendedName>
</protein>
<evidence type="ECO:0000256" key="7">
    <source>
        <dbReference type="ARBA" id="ARBA00022833"/>
    </source>
</evidence>
<dbReference type="GO" id="GO:0008270">
    <property type="term" value="F:zinc ion binding"/>
    <property type="evidence" value="ECO:0007669"/>
    <property type="project" value="UniProtKB-KW"/>
</dbReference>
<dbReference type="PROSITE" id="PS50103">
    <property type="entry name" value="ZF_C3H1"/>
    <property type="match status" value="3"/>
</dbReference>
<evidence type="ECO:0000256" key="6">
    <source>
        <dbReference type="ARBA" id="ARBA00022771"/>
    </source>
</evidence>
<comment type="similarity">
    <text evidence="2">Belongs to the ZC3H14 family.</text>
</comment>
<dbReference type="AlphaFoldDB" id="A0A2H9TJP7"/>
<evidence type="ECO:0000259" key="11">
    <source>
        <dbReference type="PROSITE" id="PS50103"/>
    </source>
</evidence>
<evidence type="ECO:0000256" key="1">
    <source>
        <dbReference type="ARBA" id="ARBA00004123"/>
    </source>
</evidence>
<feature type="zinc finger region" description="C3H1-type" evidence="9">
    <location>
        <begin position="374"/>
        <end position="394"/>
    </location>
</feature>
<evidence type="ECO:0000256" key="8">
    <source>
        <dbReference type="ARBA" id="ARBA00023242"/>
    </source>
</evidence>
<feature type="compositionally biased region" description="Basic and acidic residues" evidence="10">
    <location>
        <begin position="126"/>
        <end position="153"/>
    </location>
</feature>
<feature type="domain" description="C3H1-type" evidence="11">
    <location>
        <begin position="348"/>
        <end position="373"/>
    </location>
</feature>
<reference evidence="12 13" key="1">
    <citation type="submission" date="2016-10" db="EMBL/GenBank/DDBJ databases">
        <title>The genome of Paramicrosporidium saccamoebae is the missing link in understanding Cryptomycota and Microsporidia evolution.</title>
        <authorList>
            <person name="Quandt C.A."/>
            <person name="Beaudet D."/>
            <person name="Corsaro D."/>
            <person name="Michel R."/>
            <person name="Corradi N."/>
            <person name="James T."/>
        </authorList>
    </citation>
    <scope>NUCLEOTIDE SEQUENCE [LARGE SCALE GENOMIC DNA]</scope>
    <source>
        <strain evidence="12 13">KSL3</strain>
    </source>
</reference>
<keyword evidence="4 9" id="KW-0479">Metal-binding</keyword>
<feature type="region of interest" description="Disordered" evidence="10">
    <location>
        <begin position="280"/>
        <end position="309"/>
    </location>
</feature>
<evidence type="ECO:0000313" key="12">
    <source>
        <dbReference type="EMBL" id="PJF17984.1"/>
    </source>
</evidence>
<dbReference type="STRING" id="1246581.A0A2H9TJP7"/>
<evidence type="ECO:0000256" key="2">
    <source>
        <dbReference type="ARBA" id="ARBA00008423"/>
    </source>
</evidence>
<keyword evidence="13" id="KW-1185">Reference proteome</keyword>
<dbReference type="Proteomes" id="UP000240830">
    <property type="component" value="Unassembled WGS sequence"/>
</dbReference>
<accession>A0A2H9TJP7</accession>
<dbReference type="GO" id="GO:0005634">
    <property type="term" value="C:nucleus"/>
    <property type="evidence" value="ECO:0007669"/>
    <property type="project" value="UniProtKB-SubCell"/>
</dbReference>
<keyword evidence="8" id="KW-0539">Nucleus</keyword>
<comment type="subcellular location">
    <subcellularLocation>
        <location evidence="1">Nucleus</location>
    </subcellularLocation>
</comment>
<evidence type="ECO:0000313" key="13">
    <source>
        <dbReference type="Proteomes" id="UP000240830"/>
    </source>
</evidence>
<organism evidence="12 13">
    <name type="scientific">Paramicrosporidium saccamoebae</name>
    <dbReference type="NCBI Taxonomy" id="1246581"/>
    <lineage>
        <taxon>Eukaryota</taxon>
        <taxon>Fungi</taxon>
        <taxon>Fungi incertae sedis</taxon>
        <taxon>Cryptomycota</taxon>
        <taxon>Cryptomycota incertae sedis</taxon>
        <taxon>Paramicrosporidium</taxon>
    </lineage>
</organism>
<dbReference type="PANTHER" id="PTHR14738:SF29">
    <property type="entry name" value="ZINC FINGER CCCH DOMAIN-CONTAINING PROTEIN 14"/>
    <property type="match status" value="1"/>
</dbReference>
<feature type="zinc finger region" description="C3H1-type" evidence="9">
    <location>
        <begin position="348"/>
        <end position="373"/>
    </location>
</feature>
<dbReference type="SMART" id="SM00356">
    <property type="entry name" value="ZnF_C3H1"/>
    <property type="match status" value="4"/>
</dbReference>
<dbReference type="Gene3D" id="1.10.340.40">
    <property type="entry name" value="Nuclear abundant poly(A) RNA-bind protein 2, N-terminal domain"/>
    <property type="match status" value="1"/>
</dbReference>
<dbReference type="InterPro" id="IPR040366">
    <property type="entry name" value="Nab2/ZC3H14"/>
</dbReference>
<sequence>MTGCPSQVADLSIHQTGTLKSLVRDKLHELDSFADESLTEYVMVLLANRHGMAKVISDLEDFLSPMVVEDFVQWLFEKCKELKSTKDERRVLDKKSRIFENAWKVVSTTNESGIDDKRGLGMGARTNERMDEGTSERMSERVGRRTDGRTGGRINERIGERVNERIGERVNERMSERISQSIADKISERTNERVSERMSERISKSITERRDARNMIETFRRARSPDSRRRNSRSPESKRQTSPRRQLPRVIKYESISSRLNKGTFCEDDDVIDARDLLSGRRGGRDVSDRRDDHDRRGRDYGYRDDDNRVRDYSRRDYGRWNDDKHEAQSKRSVKLVQDESQMASLEDNSLVRCTYWPNCKAGDDCLYAHPSEPCKHFPNCAFGEKCIYIHPVIPCKFQDRCQNPHCNYQHQSPAGLVGGSFMTLNNPYQPPSAIPCRFFPNCKNSNCPFVHPNTAVCKFAETCQRPACPFVHPNGRVLASKSFVNAPCRYGKNCTKLDCPFQHVASPTADTAGVAEMSTA</sequence>
<proteinExistence type="inferred from homology"/>
<evidence type="ECO:0000256" key="4">
    <source>
        <dbReference type="ARBA" id="ARBA00022723"/>
    </source>
</evidence>
<feature type="region of interest" description="Disordered" evidence="10">
    <location>
        <begin position="114"/>
        <end position="153"/>
    </location>
</feature>
<evidence type="ECO:0000256" key="3">
    <source>
        <dbReference type="ARBA" id="ARBA00015071"/>
    </source>
</evidence>
<evidence type="ECO:0000256" key="5">
    <source>
        <dbReference type="ARBA" id="ARBA00022737"/>
    </source>
</evidence>
<dbReference type="GO" id="GO:0043488">
    <property type="term" value="P:regulation of mRNA stability"/>
    <property type="evidence" value="ECO:0007669"/>
    <property type="project" value="InterPro"/>
</dbReference>
<dbReference type="GO" id="GO:0005737">
    <property type="term" value="C:cytoplasm"/>
    <property type="evidence" value="ECO:0007669"/>
    <property type="project" value="TreeGrafter"/>
</dbReference>
<evidence type="ECO:0000256" key="10">
    <source>
        <dbReference type="SAM" id="MobiDB-lite"/>
    </source>
</evidence>
<feature type="zinc finger region" description="C3H1-type" evidence="9">
    <location>
        <begin position="431"/>
        <end position="455"/>
    </location>
</feature>
<dbReference type="Pfam" id="PF14608">
    <property type="entry name" value="zf-CCCH_2"/>
    <property type="match status" value="5"/>
</dbReference>
<dbReference type="EMBL" id="MTSL01000150">
    <property type="protein sequence ID" value="PJF17984.1"/>
    <property type="molecule type" value="Genomic_DNA"/>
</dbReference>
<feature type="compositionally biased region" description="Basic and acidic residues" evidence="10">
    <location>
        <begin position="188"/>
        <end position="239"/>
    </location>
</feature>
<dbReference type="InterPro" id="IPR000571">
    <property type="entry name" value="Znf_CCCH"/>
</dbReference>